<proteinExistence type="predicted"/>
<dbReference type="Proteomes" id="UP000640531">
    <property type="component" value="Unassembled WGS sequence"/>
</dbReference>
<protein>
    <recommendedName>
        <fullName evidence="3">Type I restriction enzyme R protein N-terminal domain-containing protein</fullName>
    </recommendedName>
</protein>
<evidence type="ECO:0000313" key="2">
    <source>
        <dbReference type="Proteomes" id="UP000640531"/>
    </source>
</evidence>
<dbReference type="EMBL" id="JACJST010000005">
    <property type="protein sequence ID" value="MBD2567818.1"/>
    <property type="molecule type" value="Genomic_DNA"/>
</dbReference>
<accession>A0ABR8FDV3</accession>
<organism evidence="1 2">
    <name type="scientific">Anabaena lutea FACHB-196</name>
    <dbReference type="NCBI Taxonomy" id="2692881"/>
    <lineage>
        <taxon>Bacteria</taxon>
        <taxon>Bacillati</taxon>
        <taxon>Cyanobacteriota</taxon>
        <taxon>Cyanophyceae</taxon>
        <taxon>Nostocales</taxon>
        <taxon>Nostocaceae</taxon>
        <taxon>Anabaena</taxon>
    </lineage>
</organism>
<evidence type="ECO:0008006" key="3">
    <source>
        <dbReference type="Google" id="ProtNLM"/>
    </source>
</evidence>
<sequence length="158" mass="18612">MDIKFSDNISQYLPFRNRNGNIVLLVEIKAENLENVFKQNAISQLKTYYLQNIKQDIKKDIPFGMLVDLEEINIFSLTEEQNIKDSISLKTNDILSIYDPEFSQKRIFNFHLETLVQSWLRDLAYHWNSDRPPAYDEVAKIGLLSLIEGEEHTYIIRN</sequence>
<keyword evidence="2" id="KW-1185">Reference proteome</keyword>
<dbReference type="RefSeq" id="WP_190713083.1">
    <property type="nucleotide sequence ID" value="NZ_JACJST010000005.1"/>
</dbReference>
<name>A0ABR8FDV3_9NOST</name>
<evidence type="ECO:0000313" key="1">
    <source>
        <dbReference type="EMBL" id="MBD2567818.1"/>
    </source>
</evidence>
<reference evidence="1 2" key="1">
    <citation type="journal article" date="2020" name="ISME J.">
        <title>Comparative genomics reveals insights into cyanobacterial evolution and habitat adaptation.</title>
        <authorList>
            <person name="Chen M.Y."/>
            <person name="Teng W.K."/>
            <person name="Zhao L."/>
            <person name="Hu C.X."/>
            <person name="Zhou Y.K."/>
            <person name="Han B.P."/>
            <person name="Song L.R."/>
            <person name="Shu W.S."/>
        </authorList>
    </citation>
    <scope>NUCLEOTIDE SEQUENCE [LARGE SCALE GENOMIC DNA]</scope>
    <source>
        <strain evidence="1 2">FACHB-196</strain>
    </source>
</reference>
<comment type="caution">
    <text evidence="1">The sequence shown here is derived from an EMBL/GenBank/DDBJ whole genome shotgun (WGS) entry which is preliminary data.</text>
</comment>
<gene>
    <name evidence="1" type="ORF">H6G59_07820</name>
</gene>